<dbReference type="InterPro" id="IPR023198">
    <property type="entry name" value="PGP-like_dom2"/>
</dbReference>
<dbReference type="InterPro" id="IPR036412">
    <property type="entry name" value="HAD-like_sf"/>
</dbReference>
<name>A0A8H5CRF5_9AGAR</name>
<reference evidence="2 3" key="1">
    <citation type="journal article" date="2020" name="ISME J.">
        <title>Uncovering the hidden diversity of litter-decomposition mechanisms in mushroom-forming fungi.</title>
        <authorList>
            <person name="Floudas D."/>
            <person name="Bentzer J."/>
            <person name="Ahren D."/>
            <person name="Johansson T."/>
            <person name="Persson P."/>
            <person name="Tunlid A."/>
        </authorList>
    </citation>
    <scope>NUCLEOTIDE SEQUENCE [LARGE SCALE GENOMIC DNA]</scope>
    <source>
        <strain evidence="2 3">CBS 146.42</strain>
    </source>
</reference>
<proteinExistence type="predicted"/>
<organism evidence="2 3">
    <name type="scientific">Leucocoprinus leucothites</name>
    <dbReference type="NCBI Taxonomy" id="201217"/>
    <lineage>
        <taxon>Eukaryota</taxon>
        <taxon>Fungi</taxon>
        <taxon>Dikarya</taxon>
        <taxon>Basidiomycota</taxon>
        <taxon>Agaricomycotina</taxon>
        <taxon>Agaricomycetes</taxon>
        <taxon>Agaricomycetidae</taxon>
        <taxon>Agaricales</taxon>
        <taxon>Agaricineae</taxon>
        <taxon>Agaricaceae</taxon>
        <taxon>Leucocoprinus</taxon>
    </lineage>
</organism>
<evidence type="ECO:0000313" key="3">
    <source>
        <dbReference type="Proteomes" id="UP000559027"/>
    </source>
</evidence>
<evidence type="ECO:0000256" key="1">
    <source>
        <dbReference type="ARBA" id="ARBA00022801"/>
    </source>
</evidence>
<dbReference type="AlphaFoldDB" id="A0A8H5CRF5"/>
<dbReference type="PRINTS" id="PR00413">
    <property type="entry name" value="HADHALOGNASE"/>
</dbReference>
<gene>
    <name evidence="2" type="ORF">D9756_010033</name>
</gene>
<dbReference type="GO" id="GO:0016791">
    <property type="term" value="F:phosphatase activity"/>
    <property type="evidence" value="ECO:0007669"/>
    <property type="project" value="UniProtKB-ARBA"/>
</dbReference>
<evidence type="ECO:0000313" key="2">
    <source>
        <dbReference type="EMBL" id="KAF5346520.1"/>
    </source>
</evidence>
<comment type="caution">
    <text evidence="2">The sequence shown here is derived from an EMBL/GenBank/DDBJ whole genome shotgun (WGS) entry which is preliminary data.</text>
</comment>
<dbReference type="NCBIfam" id="TIGR01493">
    <property type="entry name" value="HAD-SF-IA-v2"/>
    <property type="match status" value="1"/>
</dbReference>
<dbReference type="Pfam" id="PF00702">
    <property type="entry name" value="Hydrolase"/>
    <property type="match status" value="1"/>
</dbReference>
<sequence>MSSTQAKTQAQAKAQGPLKDVGAFIFDVFGTVVDWRTNVVKEVTELGTKYGVGPEVANWAQFAQEWRNAYMESVLSVGSGTATSASYNIDIVHRQASIPQIHCLLDKLVAKPEWAKHTSAWTEEDKRELTLAWHRLGGWPDSVQGLTELKKDKIIVSLSNGNMSLLIDMARHAKLPWDAVFSTELFDTFKPNAKAYLETARYISVPPNKCVMVAAHIWDLRAAAKLGMTTIYVPRPDEDSGVKFGDIKPKSQGGEVDYVVDSFEGIVKLVRGG</sequence>
<dbReference type="SFLD" id="SFLDS00003">
    <property type="entry name" value="Haloacid_Dehalogenase"/>
    <property type="match status" value="1"/>
</dbReference>
<protein>
    <recommendedName>
        <fullName evidence="4">Haloacid dehalogenase</fullName>
    </recommendedName>
</protein>
<dbReference type="EMBL" id="JAACJO010000031">
    <property type="protein sequence ID" value="KAF5346520.1"/>
    <property type="molecule type" value="Genomic_DNA"/>
</dbReference>
<dbReference type="Proteomes" id="UP000559027">
    <property type="component" value="Unassembled WGS sequence"/>
</dbReference>
<dbReference type="OrthoDB" id="2363873at2759"/>
<evidence type="ECO:0008006" key="4">
    <source>
        <dbReference type="Google" id="ProtNLM"/>
    </source>
</evidence>
<dbReference type="SUPFAM" id="SSF56784">
    <property type="entry name" value="HAD-like"/>
    <property type="match status" value="1"/>
</dbReference>
<dbReference type="PANTHER" id="PTHR43316">
    <property type="entry name" value="HYDROLASE, HALOACID DELAHOGENASE-RELATED"/>
    <property type="match status" value="1"/>
</dbReference>
<dbReference type="Gene3D" id="3.40.50.1000">
    <property type="entry name" value="HAD superfamily/HAD-like"/>
    <property type="match status" value="1"/>
</dbReference>
<keyword evidence="3" id="KW-1185">Reference proteome</keyword>
<accession>A0A8H5CRF5</accession>
<dbReference type="InterPro" id="IPR051540">
    <property type="entry name" value="S-2-haloacid_dehalogenase"/>
</dbReference>
<dbReference type="PANTHER" id="PTHR43316:SF3">
    <property type="entry name" value="HALOACID DEHALOGENASE, TYPE II (AFU_ORTHOLOGUE AFUA_2G07750)-RELATED"/>
    <property type="match status" value="1"/>
</dbReference>
<dbReference type="SFLD" id="SFLDG01129">
    <property type="entry name" value="C1.5:_HAD__Beta-PGM__Phosphata"/>
    <property type="match status" value="1"/>
</dbReference>
<keyword evidence="1" id="KW-0378">Hydrolase</keyword>
<dbReference type="InterPro" id="IPR023214">
    <property type="entry name" value="HAD_sf"/>
</dbReference>
<dbReference type="InterPro" id="IPR006439">
    <property type="entry name" value="HAD-SF_hydro_IA"/>
</dbReference>
<dbReference type="Gene3D" id="1.10.150.240">
    <property type="entry name" value="Putative phosphatase, domain 2"/>
    <property type="match status" value="1"/>
</dbReference>